<keyword evidence="4" id="KW-1185">Reference proteome</keyword>
<dbReference type="Proteomes" id="UP000277279">
    <property type="component" value="Unassembled WGS sequence"/>
</dbReference>
<evidence type="ECO:0000313" key="2">
    <source>
        <dbReference type="EMBL" id="RSB81469.1"/>
    </source>
</evidence>
<dbReference type="AlphaFoldDB" id="A0A427N3P6"/>
<reference evidence="1 4" key="2">
    <citation type="submission" date="2020-08" db="EMBL/GenBank/DDBJ databases">
        <title>Genomic Encyclopedia of Type Strains, Phase III (KMG-III): the genomes of soil and plant-associated and newly described type strains.</title>
        <authorList>
            <person name="Whitman W."/>
        </authorList>
    </citation>
    <scope>NUCLEOTIDE SEQUENCE [LARGE SCALE GENOMIC DNA]</scope>
    <source>
        <strain evidence="1 4">CECT 4113</strain>
    </source>
</reference>
<comment type="caution">
    <text evidence="2">The sequence shown here is derived from an EMBL/GenBank/DDBJ whole genome shotgun (WGS) entry which is preliminary data.</text>
</comment>
<evidence type="ECO:0000313" key="4">
    <source>
        <dbReference type="Proteomes" id="UP000518315"/>
    </source>
</evidence>
<dbReference type="Proteomes" id="UP000518315">
    <property type="component" value="Unassembled WGS sequence"/>
</dbReference>
<evidence type="ECO:0000313" key="1">
    <source>
        <dbReference type="EMBL" id="MBB3135329.1"/>
    </source>
</evidence>
<protein>
    <submittedName>
        <fullName evidence="2">Uncharacterized protein</fullName>
    </submittedName>
</protein>
<dbReference type="EMBL" id="JACHXH010000010">
    <property type="protein sequence ID" value="MBB3135329.1"/>
    <property type="molecule type" value="Genomic_DNA"/>
</dbReference>
<name>A0A427N3P6_9HYPH</name>
<accession>A0A427N3P6</accession>
<proteinExistence type="predicted"/>
<evidence type="ECO:0000313" key="3">
    <source>
        <dbReference type="Proteomes" id="UP000277279"/>
    </source>
</evidence>
<reference evidence="2 3" key="1">
    <citation type="submission" date="2018-11" db="EMBL/GenBank/DDBJ databases">
        <authorList>
            <person name="Huo Y."/>
        </authorList>
    </citation>
    <scope>NUCLEOTIDE SEQUENCE [LARGE SCALE GENOMIC DNA]</scope>
    <source>
        <strain evidence="2 3">DSM 30132</strain>
    </source>
</reference>
<sequence length="87" mass="9701">MQGVKQNRFSTLAFNTHIAAAAGFSDVLPLIRGCLLCRFTMDLFAVGEVNSHLLAFWPSRADAILKSHHAFFLLVLAWRVGDCNHFP</sequence>
<gene>
    <name evidence="2" type="ORF">EFD55_09535</name>
    <name evidence="1" type="ORF">FHS26_003074</name>
</gene>
<organism evidence="2 3">
    <name type="scientific">Rhizobium pisi</name>
    <dbReference type="NCBI Taxonomy" id="574561"/>
    <lineage>
        <taxon>Bacteria</taxon>
        <taxon>Pseudomonadati</taxon>
        <taxon>Pseudomonadota</taxon>
        <taxon>Alphaproteobacteria</taxon>
        <taxon>Hyphomicrobiales</taxon>
        <taxon>Rhizobiaceae</taxon>
        <taxon>Rhizobium/Agrobacterium group</taxon>
        <taxon>Rhizobium</taxon>
    </lineage>
</organism>
<dbReference type="EMBL" id="RJJT01000005">
    <property type="protein sequence ID" value="RSB81469.1"/>
    <property type="molecule type" value="Genomic_DNA"/>
</dbReference>